<accession>A0A2P2NUR4</accession>
<evidence type="ECO:0000313" key="1">
    <source>
        <dbReference type="EMBL" id="MBX46173.1"/>
    </source>
</evidence>
<dbReference type="EMBL" id="GGEC01065689">
    <property type="protein sequence ID" value="MBX46173.1"/>
    <property type="molecule type" value="Transcribed_RNA"/>
</dbReference>
<dbReference type="AlphaFoldDB" id="A0A2P2NUR4"/>
<protein>
    <submittedName>
        <fullName evidence="1">Uncharacterized protein</fullName>
    </submittedName>
</protein>
<sequence>MCMLDSQFPLSSPINCPFFSFLKHYANSQSPTLSYISSSLNLQEAKRKGKNSWLYTSQKHSATTMFIKP</sequence>
<proteinExistence type="predicted"/>
<organism evidence="1">
    <name type="scientific">Rhizophora mucronata</name>
    <name type="common">Asiatic mangrove</name>
    <dbReference type="NCBI Taxonomy" id="61149"/>
    <lineage>
        <taxon>Eukaryota</taxon>
        <taxon>Viridiplantae</taxon>
        <taxon>Streptophyta</taxon>
        <taxon>Embryophyta</taxon>
        <taxon>Tracheophyta</taxon>
        <taxon>Spermatophyta</taxon>
        <taxon>Magnoliopsida</taxon>
        <taxon>eudicotyledons</taxon>
        <taxon>Gunneridae</taxon>
        <taxon>Pentapetalae</taxon>
        <taxon>rosids</taxon>
        <taxon>fabids</taxon>
        <taxon>Malpighiales</taxon>
        <taxon>Rhizophoraceae</taxon>
        <taxon>Rhizophora</taxon>
    </lineage>
</organism>
<name>A0A2P2NUR4_RHIMU</name>
<reference evidence="1" key="1">
    <citation type="submission" date="2018-02" db="EMBL/GenBank/DDBJ databases">
        <title>Rhizophora mucronata_Transcriptome.</title>
        <authorList>
            <person name="Meera S.P."/>
            <person name="Sreeshan A."/>
            <person name="Augustine A."/>
        </authorList>
    </citation>
    <scope>NUCLEOTIDE SEQUENCE</scope>
    <source>
        <tissue evidence="1">Leaf</tissue>
    </source>
</reference>